<evidence type="ECO:0000313" key="3">
    <source>
        <dbReference type="Proteomes" id="UP000027931"/>
    </source>
</evidence>
<dbReference type="Gene3D" id="1.25.10.10">
    <property type="entry name" value="Leucine-rich Repeat Variant"/>
    <property type="match status" value="1"/>
</dbReference>
<name>A0A074LPG3_9BACL</name>
<comment type="caution">
    <text evidence="2">The sequence shown here is derived from an EMBL/GenBank/DDBJ whole genome shotgun (WGS) entry which is preliminary data.</text>
</comment>
<evidence type="ECO:0008006" key="4">
    <source>
        <dbReference type="Google" id="ProtNLM"/>
    </source>
</evidence>
<feature type="compositionally biased region" description="Basic and acidic residues" evidence="1">
    <location>
        <begin position="64"/>
        <end position="79"/>
    </location>
</feature>
<feature type="region of interest" description="Disordered" evidence="1">
    <location>
        <begin position="59"/>
        <end position="87"/>
    </location>
</feature>
<evidence type="ECO:0000313" key="2">
    <source>
        <dbReference type="EMBL" id="KEO82385.1"/>
    </source>
</evidence>
<dbReference type="Proteomes" id="UP000027931">
    <property type="component" value="Unassembled WGS sequence"/>
</dbReference>
<dbReference type="OrthoDB" id="2477996at2"/>
<dbReference type="InterPro" id="IPR011989">
    <property type="entry name" value="ARM-like"/>
</dbReference>
<keyword evidence="3" id="KW-1185">Reference proteome</keyword>
<dbReference type="InterPro" id="IPR016024">
    <property type="entry name" value="ARM-type_fold"/>
</dbReference>
<reference evidence="2 3" key="1">
    <citation type="journal article" date="2013" name="Int. J. Syst. Evol. Microbiol.">
        <title>Tumebacillus flagellatus sp. nov., an alpha-amylase/pullulanase-producing bacterium isolated from cassava wastewater.</title>
        <authorList>
            <person name="Wang Q."/>
            <person name="Xie N."/>
            <person name="Qin Y."/>
            <person name="Shen N."/>
            <person name="Zhu J."/>
            <person name="Mi H."/>
            <person name="Huang R."/>
        </authorList>
    </citation>
    <scope>NUCLEOTIDE SEQUENCE [LARGE SCALE GENOMIC DNA]</scope>
    <source>
        <strain evidence="2 3">GST4</strain>
    </source>
</reference>
<dbReference type="AlphaFoldDB" id="A0A074LPG3"/>
<dbReference type="SUPFAM" id="SSF48371">
    <property type="entry name" value="ARM repeat"/>
    <property type="match status" value="1"/>
</dbReference>
<protein>
    <recommendedName>
        <fullName evidence="4">HEAT repeat domain-containing protein</fullName>
    </recommendedName>
</protein>
<dbReference type="eggNOG" id="COG1413">
    <property type="taxonomic scope" value="Bacteria"/>
</dbReference>
<dbReference type="EMBL" id="JMIR01000023">
    <property type="protein sequence ID" value="KEO82385.1"/>
    <property type="molecule type" value="Genomic_DNA"/>
</dbReference>
<dbReference type="STRING" id="1157490.EL26_15795"/>
<organism evidence="2 3">
    <name type="scientific">Tumebacillus flagellatus</name>
    <dbReference type="NCBI Taxonomy" id="1157490"/>
    <lineage>
        <taxon>Bacteria</taxon>
        <taxon>Bacillati</taxon>
        <taxon>Bacillota</taxon>
        <taxon>Bacilli</taxon>
        <taxon>Bacillales</taxon>
        <taxon>Alicyclobacillaceae</taxon>
        <taxon>Tumebacillus</taxon>
    </lineage>
</organism>
<dbReference type="RefSeq" id="WP_038090588.1">
    <property type="nucleotide sequence ID" value="NZ_JMIR01000023.1"/>
</dbReference>
<gene>
    <name evidence="2" type="ORF">EL26_15795</name>
</gene>
<proteinExistence type="predicted"/>
<sequence>MAKKRALSERDLEIQRVAASGNASELAVLLHSGFHHGKNGASQAEKVLAAKTILETFGKQGEQLPKKAPEPSKASRGEPADTDSAEETRLLTITRELAASYAPSARQVACALMQELWIRDRALTPLMIELTLDEDWEVREWAAGAYAAKLRHEFPANVAFFHELLEAHPHESVLRQTALAIKQTAQARIPNSTALLLDLTDKLMTSEAEYVRKNLGPFAIGDGLLRVCPDETLPYLKNAARRPEWPSRWNALMSFSAAQGARHADTVFELLTLLEHDPQREIRRAVLAVAKNLAKRLPEDTRFASFFMRM</sequence>
<accession>A0A074LPG3</accession>
<evidence type="ECO:0000256" key="1">
    <source>
        <dbReference type="SAM" id="MobiDB-lite"/>
    </source>
</evidence>